<evidence type="ECO:0000256" key="6">
    <source>
        <dbReference type="ARBA" id="ARBA00022790"/>
    </source>
</evidence>
<keyword evidence="7" id="KW-0539">Nucleus</keyword>
<dbReference type="Proteomes" id="UP001172101">
    <property type="component" value="Unassembled WGS sequence"/>
</dbReference>
<evidence type="ECO:0000256" key="5">
    <source>
        <dbReference type="ARBA" id="ARBA00022490"/>
    </source>
</evidence>
<dbReference type="PANTHER" id="PTHR14145:SF2">
    <property type="entry name" value="COP9 SIGNALOSOME COMPLEX SUBUNIT 1"/>
    <property type="match status" value="1"/>
</dbReference>
<protein>
    <recommendedName>
        <fullName evidence="8">COP9 signalosome complex subunit 1</fullName>
    </recommendedName>
</protein>
<evidence type="ECO:0000256" key="2">
    <source>
        <dbReference type="ARBA" id="ARBA00004496"/>
    </source>
</evidence>
<dbReference type="Pfam" id="PF01399">
    <property type="entry name" value="PCI"/>
    <property type="match status" value="1"/>
</dbReference>
<dbReference type="InterPro" id="IPR000717">
    <property type="entry name" value="PCI_dom"/>
</dbReference>
<dbReference type="EMBL" id="JAUIRO010000003">
    <property type="protein sequence ID" value="KAK0722852.1"/>
    <property type="molecule type" value="Genomic_DNA"/>
</dbReference>
<dbReference type="GO" id="GO:0005737">
    <property type="term" value="C:cytoplasm"/>
    <property type="evidence" value="ECO:0007669"/>
    <property type="project" value="UniProtKB-SubCell"/>
</dbReference>
<dbReference type="Gene3D" id="1.25.40.570">
    <property type="match status" value="1"/>
</dbReference>
<organism evidence="10 11">
    <name type="scientific">Lasiosphaeria miniovina</name>
    <dbReference type="NCBI Taxonomy" id="1954250"/>
    <lineage>
        <taxon>Eukaryota</taxon>
        <taxon>Fungi</taxon>
        <taxon>Dikarya</taxon>
        <taxon>Ascomycota</taxon>
        <taxon>Pezizomycotina</taxon>
        <taxon>Sordariomycetes</taxon>
        <taxon>Sordariomycetidae</taxon>
        <taxon>Sordariales</taxon>
        <taxon>Lasiosphaeriaceae</taxon>
        <taxon>Lasiosphaeria</taxon>
    </lineage>
</organism>
<dbReference type="InterPro" id="IPR036390">
    <property type="entry name" value="WH_DNA-bd_sf"/>
</dbReference>
<dbReference type="Pfam" id="PF10602">
    <property type="entry name" value="RPN7"/>
    <property type="match status" value="1"/>
</dbReference>
<dbReference type="InterPro" id="IPR019585">
    <property type="entry name" value="Rpn7/CSN1"/>
</dbReference>
<dbReference type="GO" id="GO:0008180">
    <property type="term" value="C:COP9 signalosome"/>
    <property type="evidence" value="ECO:0007669"/>
    <property type="project" value="UniProtKB-KW"/>
</dbReference>
<dbReference type="GeneID" id="85322989"/>
<evidence type="ECO:0000256" key="4">
    <source>
        <dbReference type="ARBA" id="ARBA00011098"/>
    </source>
</evidence>
<dbReference type="FunFam" id="1.25.40.570:FF:000022">
    <property type="entry name" value="COP9 signalosome complex subunit 1"/>
    <property type="match status" value="1"/>
</dbReference>
<dbReference type="PROSITE" id="PS50250">
    <property type="entry name" value="PCI"/>
    <property type="match status" value="1"/>
</dbReference>
<accession>A0AA40AVL6</accession>
<dbReference type="SUPFAM" id="SSF46785">
    <property type="entry name" value="Winged helix' DNA-binding domain"/>
    <property type="match status" value="1"/>
</dbReference>
<name>A0AA40AVL6_9PEZI</name>
<comment type="caution">
    <text evidence="10">The sequence shown here is derived from an EMBL/GenBank/DDBJ whole genome shotgun (WGS) entry which is preliminary data.</text>
</comment>
<proteinExistence type="inferred from homology"/>
<comment type="subcellular location">
    <subcellularLocation>
        <location evidence="2">Cytoplasm</location>
    </subcellularLocation>
    <subcellularLocation>
        <location evidence="1">Nucleus</location>
    </subcellularLocation>
</comment>
<gene>
    <name evidence="10" type="ORF">B0T26DRAFT_674501</name>
</gene>
<dbReference type="InterPro" id="IPR045135">
    <property type="entry name" value="Rpn7_N"/>
</dbReference>
<evidence type="ECO:0000256" key="7">
    <source>
        <dbReference type="ARBA" id="ARBA00023242"/>
    </source>
</evidence>
<evidence type="ECO:0000259" key="9">
    <source>
        <dbReference type="PROSITE" id="PS50250"/>
    </source>
</evidence>
<comment type="subunit">
    <text evidence="4">Component of the COP9 signalosome (CSN) complex.</text>
</comment>
<reference evidence="10" key="1">
    <citation type="submission" date="2023-06" db="EMBL/GenBank/DDBJ databases">
        <title>Genome-scale phylogeny and comparative genomics of the fungal order Sordariales.</title>
        <authorList>
            <consortium name="Lawrence Berkeley National Laboratory"/>
            <person name="Hensen N."/>
            <person name="Bonometti L."/>
            <person name="Westerberg I."/>
            <person name="Brannstrom I.O."/>
            <person name="Guillou S."/>
            <person name="Cros-Aarteil S."/>
            <person name="Calhoun S."/>
            <person name="Haridas S."/>
            <person name="Kuo A."/>
            <person name="Mondo S."/>
            <person name="Pangilinan J."/>
            <person name="Riley R."/>
            <person name="LaButti K."/>
            <person name="Andreopoulos B."/>
            <person name="Lipzen A."/>
            <person name="Chen C."/>
            <person name="Yanf M."/>
            <person name="Daum C."/>
            <person name="Ng V."/>
            <person name="Clum A."/>
            <person name="Steindorff A."/>
            <person name="Ohm R."/>
            <person name="Martin F."/>
            <person name="Silar P."/>
            <person name="Natvig D."/>
            <person name="Lalanne C."/>
            <person name="Gautier V."/>
            <person name="Ament-velasquez S.L."/>
            <person name="Kruys A."/>
            <person name="Hutchinson M.I."/>
            <person name="Powell A.J."/>
            <person name="Barry K."/>
            <person name="Miller A.N."/>
            <person name="Grigoriev I.V."/>
            <person name="Debuchy R."/>
            <person name="Gladieux P."/>
            <person name="Thoren M.H."/>
            <person name="Johannesson H."/>
        </authorList>
    </citation>
    <scope>NUCLEOTIDE SEQUENCE</scope>
    <source>
        <strain evidence="10">SMH2392-1A</strain>
    </source>
</reference>
<dbReference type="GO" id="GO:0000502">
    <property type="term" value="C:proteasome complex"/>
    <property type="evidence" value="ECO:0007669"/>
    <property type="project" value="UniProtKB-KW"/>
</dbReference>
<sequence length="556" mass="62033">MRIQLIEGSQLPKFTSSGFKKFLGLSSRSSSIKLTLNGPCLGAFEHTYDALNQKKRVVASFLLSKIVKASVTRNAGEGWSKYLPPSASPIALDEFPFLAAANMNDPILVFFTAMDNQGGVIVKEQPKLDLDLYIQNYRGRTRYDRLFLIGRSSVPLCVDALKAAATEAKRGRDTHRYREAVECLRIAAPSEPEATFDQAWLESVDASNRSEITRLLAELKGYKNNLVKESIRIGNEDLAKFYESSGDLNAAAETYQKMRPDVSTQKQIADVGRHLIRVSLAQRNWGMVIAHLSKMGLNQTPEEEDTLQPFLKISQGIASLGQERFLDAATAILATKSGVPESTYDEIASSNDVAIYGGLLALASMDRIDLQTKVLDNSSFRSFLEREPHIRRAVTNFVNGRYSACISTLESYRADYLLDIYLQKHIPKIYAEIRRKCIVQYLIPFSCISLDTMNGAFGIPGQPIEEELYSMIQSGTLQAKINTIDKHLTTASSNPRLKLQASALEKAQSYEKQAVDRLRRMGLAAADLELKGQKKMNANTLSSSSEMYDDYRRLDE</sequence>
<dbReference type="PANTHER" id="PTHR14145">
    <property type="entry name" value="26S PROTESOME SUBUNIT 6"/>
    <property type="match status" value="1"/>
</dbReference>
<evidence type="ECO:0000313" key="10">
    <source>
        <dbReference type="EMBL" id="KAK0722852.1"/>
    </source>
</evidence>
<evidence type="ECO:0000256" key="1">
    <source>
        <dbReference type="ARBA" id="ARBA00004123"/>
    </source>
</evidence>
<feature type="domain" description="PCI" evidence="9">
    <location>
        <begin position="324"/>
        <end position="495"/>
    </location>
</feature>
<dbReference type="AlphaFoldDB" id="A0AA40AVL6"/>
<keyword evidence="6" id="KW-0736">Signalosome</keyword>
<dbReference type="SMART" id="SM00088">
    <property type="entry name" value="PINT"/>
    <property type="match status" value="1"/>
</dbReference>
<dbReference type="RefSeq" id="XP_060298776.1">
    <property type="nucleotide sequence ID" value="XM_060439719.1"/>
</dbReference>
<comment type="similarity">
    <text evidence="3">Belongs to the CSN1 family.</text>
</comment>
<evidence type="ECO:0000256" key="8">
    <source>
        <dbReference type="ARBA" id="ARBA00067814"/>
    </source>
</evidence>
<evidence type="ECO:0000256" key="3">
    <source>
        <dbReference type="ARBA" id="ARBA00008793"/>
    </source>
</evidence>
<evidence type="ECO:0000313" key="11">
    <source>
        <dbReference type="Proteomes" id="UP001172101"/>
    </source>
</evidence>
<keyword evidence="10" id="KW-0647">Proteasome</keyword>
<keyword evidence="5" id="KW-0963">Cytoplasm</keyword>
<keyword evidence="11" id="KW-1185">Reference proteome</keyword>